<evidence type="ECO:0000313" key="2">
    <source>
        <dbReference type="EMBL" id="AJD92970.1"/>
    </source>
</evidence>
<dbReference type="AlphaFoldDB" id="A0A0B5ARR9"/>
<keyword evidence="1" id="KW-0472">Membrane</keyword>
<name>A0A0B5ARR9_9BACL</name>
<feature type="transmembrane region" description="Helical" evidence="1">
    <location>
        <begin position="90"/>
        <end position="115"/>
    </location>
</feature>
<evidence type="ECO:0000313" key="3">
    <source>
        <dbReference type="Proteomes" id="UP000031449"/>
    </source>
</evidence>
<accession>A0A0B5ARR9</accession>
<dbReference type="Proteomes" id="UP000031449">
    <property type="component" value="Chromosome"/>
</dbReference>
<keyword evidence="1" id="KW-1133">Transmembrane helix</keyword>
<sequence>MLKKIHNSDADTVMPYISTTAILLILTAFFLPGIFVMFIQDMLFYSRDHWSFLRPSEAYMGFGAAMIWIAVVMLSFLFTKRYSERKNTTYKLAGLHVLLMAFAPLLFALSIYHYAYLDESGVTGNDFWTFSEEHIAWDDVEEVTRLVDEGNKAVLSYTFSDGEKSITVPYNSREYETRHAILSVVQMYEWEVTDVFEDAGTVPITF</sequence>
<dbReference type="BioCyc" id="JESP1508404:G14D9-12934-MONOMER"/>
<keyword evidence="3" id="KW-1185">Reference proteome</keyword>
<organism evidence="2 3">
    <name type="scientific">Jeotgalibacillus malaysiensis</name>
    <dbReference type="NCBI Taxonomy" id="1508404"/>
    <lineage>
        <taxon>Bacteria</taxon>
        <taxon>Bacillati</taxon>
        <taxon>Bacillota</taxon>
        <taxon>Bacilli</taxon>
        <taxon>Bacillales</taxon>
        <taxon>Caryophanaceae</taxon>
        <taxon>Jeotgalibacillus</taxon>
    </lineage>
</organism>
<gene>
    <name evidence="2" type="ORF">JMA_36530</name>
</gene>
<protein>
    <submittedName>
        <fullName evidence="2">Uncharacterized protein</fullName>
    </submittedName>
</protein>
<dbReference type="OrthoDB" id="2449392at2"/>
<dbReference type="KEGG" id="jeo:JMA_36530"/>
<proteinExistence type="predicted"/>
<dbReference type="EMBL" id="CP009416">
    <property type="protein sequence ID" value="AJD92970.1"/>
    <property type="molecule type" value="Genomic_DNA"/>
</dbReference>
<reference evidence="2 3" key="1">
    <citation type="submission" date="2014-08" db="EMBL/GenBank/DDBJ databases">
        <title>Complete genome of a marine bacteria Jeotgalibacillus malaysiensis.</title>
        <authorList>
            <person name="Yaakop A.S."/>
            <person name="Chan K.-G."/>
            <person name="Goh K.M."/>
        </authorList>
    </citation>
    <scope>NUCLEOTIDE SEQUENCE [LARGE SCALE GENOMIC DNA]</scope>
    <source>
        <strain evidence="2 3">D5</strain>
    </source>
</reference>
<evidence type="ECO:0000256" key="1">
    <source>
        <dbReference type="SAM" id="Phobius"/>
    </source>
</evidence>
<dbReference type="HOGENOM" id="CLU_1292294_0_0_9"/>
<feature type="transmembrane region" description="Helical" evidence="1">
    <location>
        <begin position="59"/>
        <end position="78"/>
    </location>
</feature>
<feature type="transmembrane region" description="Helical" evidence="1">
    <location>
        <begin position="21"/>
        <end position="39"/>
    </location>
</feature>
<dbReference type="STRING" id="1508404.JMA_36530"/>
<keyword evidence="1" id="KW-0812">Transmembrane</keyword>